<feature type="compositionally biased region" description="Polar residues" evidence="1">
    <location>
        <begin position="221"/>
        <end position="230"/>
    </location>
</feature>
<reference evidence="3 4" key="2">
    <citation type="submission" date="2019-01" db="EMBL/GenBank/DDBJ databases">
        <title>Tautonia sociabilis, a novel thermotolerant planctomycete of Isosphaeraceae family, isolated from a 4000 m deep subterranean habitat.</title>
        <authorList>
            <person name="Kovaleva O.L."/>
            <person name="Elcheninov A.G."/>
            <person name="Van Heerden E."/>
            <person name="Toshchakov S.V."/>
            <person name="Novikov A."/>
            <person name="Bonch-Osmolovskaya E.A."/>
            <person name="Kublanov I.V."/>
        </authorList>
    </citation>
    <scope>NUCLEOTIDE SEQUENCE [LARGE SCALE GENOMIC DNA]</scope>
    <source>
        <strain evidence="3 4">GM2012</strain>
    </source>
</reference>
<name>A0A432ME75_9BACT</name>
<dbReference type="InterPro" id="IPR008538">
    <property type="entry name" value="Uma2"/>
</dbReference>
<feature type="compositionally biased region" description="Polar residues" evidence="1">
    <location>
        <begin position="76"/>
        <end position="87"/>
    </location>
</feature>
<organism evidence="3 4">
    <name type="scientific">Tautonia sociabilis</name>
    <dbReference type="NCBI Taxonomy" id="2080755"/>
    <lineage>
        <taxon>Bacteria</taxon>
        <taxon>Pseudomonadati</taxon>
        <taxon>Planctomycetota</taxon>
        <taxon>Planctomycetia</taxon>
        <taxon>Isosphaerales</taxon>
        <taxon>Isosphaeraceae</taxon>
        <taxon>Tautonia</taxon>
    </lineage>
</organism>
<evidence type="ECO:0000313" key="4">
    <source>
        <dbReference type="Proteomes" id="UP000280296"/>
    </source>
</evidence>
<proteinExistence type="predicted"/>
<feature type="compositionally biased region" description="Basic and acidic residues" evidence="1">
    <location>
        <begin position="196"/>
        <end position="214"/>
    </location>
</feature>
<dbReference type="InterPro" id="IPR012296">
    <property type="entry name" value="Nuclease_put_TT1808"/>
</dbReference>
<evidence type="ECO:0000313" key="3">
    <source>
        <dbReference type="EMBL" id="RUL83499.1"/>
    </source>
</evidence>
<keyword evidence="4" id="KW-1185">Reference proteome</keyword>
<dbReference type="SUPFAM" id="SSF52980">
    <property type="entry name" value="Restriction endonuclease-like"/>
    <property type="match status" value="1"/>
</dbReference>
<dbReference type="Proteomes" id="UP000280296">
    <property type="component" value="Unassembled WGS sequence"/>
</dbReference>
<feature type="compositionally biased region" description="Low complexity" evidence="1">
    <location>
        <begin position="112"/>
        <end position="124"/>
    </location>
</feature>
<evidence type="ECO:0000259" key="2">
    <source>
        <dbReference type="Pfam" id="PF05685"/>
    </source>
</evidence>
<dbReference type="Gene3D" id="3.90.1570.10">
    <property type="entry name" value="tt1808, chain A"/>
    <property type="match status" value="1"/>
</dbReference>
<sequence length="447" mass="48663">MVRRPQPSPVVDPSRSEAGCPAEPSRGSGPTTLDRITNAPRERRARLDGPPPVRGLPAQDSRSPTPPREEAIVSAGSVNSNSCQNAQTRDEYKGRDLARKNIPIAGIGAPARGTTPTSSGTPQTRPRDPPRAACVSATPKPRTALSPSRPPRPAIGLPSARWPVRAWSQPGRRSRAGQPAAISASIGHCLLQPDGRSGRRERPLLADRPDPAAEHHRRSRPMSTTTSGPQASEAIRDDGSEDRILLRGVDRALFDRIVAARGDSSVPRLTWIDGDLELMSPSYRHEKLADRLADLVKIVARALGVPFEPAGTTTLRRDDPGRSKEPDASFYLAHAAAVAEVEEIDLGIHPPPDLVIEVEIRNPLRHGAEVSADLGVPELWRCDGRELRFFHLGADGQYEERSHSRSLPRLSSAEAMGLIVRGRGMPYGQWLDEVERWAREELANRPA</sequence>
<dbReference type="EMBL" id="RYZH01000059">
    <property type="protein sequence ID" value="RUL83499.1"/>
    <property type="molecule type" value="Genomic_DNA"/>
</dbReference>
<gene>
    <name evidence="3" type="ORF">TsocGM_22020</name>
</gene>
<reference evidence="3 4" key="1">
    <citation type="submission" date="2018-12" db="EMBL/GenBank/DDBJ databases">
        <authorList>
            <person name="Toschakov S.V."/>
        </authorList>
    </citation>
    <scope>NUCLEOTIDE SEQUENCE [LARGE SCALE GENOMIC DNA]</scope>
    <source>
        <strain evidence="3 4">GM2012</strain>
    </source>
</reference>
<feature type="compositionally biased region" description="Pro residues" evidence="1">
    <location>
        <begin position="1"/>
        <end position="10"/>
    </location>
</feature>
<protein>
    <recommendedName>
        <fullName evidence="2">Putative restriction endonuclease domain-containing protein</fullName>
    </recommendedName>
</protein>
<feature type="compositionally biased region" description="Basic and acidic residues" evidence="1">
    <location>
        <begin position="88"/>
        <end position="99"/>
    </location>
</feature>
<dbReference type="PANTHER" id="PTHR47152:SF2">
    <property type="entry name" value="SLR2084 PROTEIN"/>
    <property type="match status" value="1"/>
</dbReference>
<comment type="caution">
    <text evidence="3">The sequence shown here is derived from an EMBL/GenBank/DDBJ whole genome shotgun (WGS) entry which is preliminary data.</text>
</comment>
<dbReference type="AlphaFoldDB" id="A0A432ME75"/>
<dbReference type="Pfam" id="PF05685">
    <property type="entry name" value="Uma2"/>
    <property type="match status" value="1"/>
</dbReference>
<feature type="region of interest" description="Disordered" evidence="1">
    <location>
        <begin position="1"/>
        <end position="239"/>
    </location>
</feature>
<dbReference type="InterPro" id="IPR011335">
    <property type="entry name" value="Restrct_endonuc-II-like"/>
</dbReference>
<dbReference type="CDD" id="cd06260">
    <property type="entry name" value="DUF820-like"/>
    <property type="match status" value="1"/>
</dbReference>
<dbReference type="PANTHER" id="PTHR47152">
    <property type="entry name" value="SLR2084 PROTEIN-RELATED"/>
    <property type="match status" value="1"/>
</dbReference>
<feature type="domain" description="Putative restriction endonuclease" evidence="2">
    <location>
        <begin position="267"/>
        <end position="415"/>
    </location>
</feature>
<evidence type="ECO:0000256" key="1">
    <source>
        <dbReference type="SAM" id="MobiDB-lite"/>
    </source>
</evidence>
<accession>A0A432ME75</accession>